<dbReference type="Proteomes" id="UP001597295">
    <property type="component" value="Unassembled WGS sequence"/>
</dbReference>
<dbReference type="EMBL" id="JBHUIP010000004">
    <property type="protein sequence ID" value="MFD2262567.1"/>
    <property type="molecule type" value="Genomic_DNA"/>
</dbReference>
<sequence length="107" mass="11590">MRLSLILLPALLLAACSDSTRYYRPGTDMAEAARTERACKREAQASMAGSTRERVDALRDNYDPAGGGNGMNSDSYRIRSSMNNASRDRAIAGAVDSCMRGMGYSSR</sequence>
<accession>A0ABW5DN78</accession>
<dbReference type="RefSeq" id="WP_379875526.1">
    <property type="nucleotide sequence ID" value="NZ_JBHUIP010000004.1"/>
</dbReference>
<evidence type="ECO:0008006" key="4">
    <source>
        <dbReference type="Google" id="ProtNLM"/>
    </source>
</evidence>
<organism evidence="2 3">
    <name type="scientific">Lacibacterium aquatile</name>
    <dbReference type="NCBI Taxonomy" id="1168082"/>
    <lineage>
        <taxon>Bacteria</taxon>
        <taxon>Pseudomonadati</taxon>
        <taxon>Pseudomonadota</taxon>
        <taxon>Alphaproteobacteria</taxon>
        <taxon>Rhodospirillales</taxon>
        <taxon>Rhodospirillaceae</taxon>
    </lineage>
</organism>
<protein>
    <recommendedName>
        <fullName evidence="4">Lipoprotein</fullName>
    </recommendedName>
</protein>
<evidence type="ECO:0000313" key="2">
    <source>
        <dbReference type="EMBL" id="MFD2262567.1"/>
    </source>
</evidence>
<evidence type="ECO:0000256" key="1">
    <source>
        <dbReference type="SAM" id="MobiDB-lite"/>
    </source>
</evidence>
<proteinExistence type="predicted"/>
<name>A0ABW5DN78_9PROT</name>
<keyword evidence="3" id="KW-1185">Reference proteome</keyword>
<dbReference type="PROSITE" id="PS51257">
    <property type="entry name" value="PROKAR_LIPOPROTEIN"/>
    <property type="match status" value="1"/>
</dbReference>
<comment type="caution">
    <text evidence="2">The sequence shown here is derived from an EMBL/GenBank/DDBJ whole genome shotgun (WGS) entry which is preliminary data.</text>
</comment>
<reference evidence="3" key="1">
    <citation type="journal article" date="2019" name="Int. J. Syst. Evol. Microbiol.">
        <title>The Global Catalogue of Microorganisms (GCM) 10K type strain sequencing project: providing services to taxonomists for standard genome sequencing and annotation.</title>
        <authorList>
            <consortium name="The Broad Institute Genomics Platform"/>
            <consortium name="The Broad Institute Genome Sequencing Center for Infectious Disease"/>
            <person name="Wu L."/>
            <person name="Ma J."/>
        </authorList>
    </citation>
    <scope>NUCLEOTIDE SEQUENCE [LARGE SCALE GENOMIC DNA]</scope>
    <source>
        <strain evidence="3">CGMCC 1.19062</strain>
    </source>
</reference>
<feature type="compositionally biased region" description="Basic and acidic residues" evidence="1">
    <location>
        <begin position="51"/>
        <end position="62"/>
    </location>
</feature>
<gene>
    <name evidence="2" type="ORF">ACFSM5_06680</name>
</gene>
<feature type="region of interest" description="Disordered" evidence="1">
    <location>
        <begin position="41"/>
        <end position="77"/>
    </location>
</feature>
<evidence type="ECO:0000313" key="3">
    <source>
        <dbReference type="Proteomes" id="UP001597295"/>
    </source>
</evidence>